<evidence type="ECO:0000313" key="4">
    <source>
        <dbReference type="Proteomes" id="UP000540412"/>
    </source>
</evidence>
<dbReference type="InterPro" id="IPR010982">
    <property type="entry name" value="Lambda_DNA-bd_dom_sf"/>
</dbReference>
<gene>
    <name evidence="3" type="ORF">BJY24_001807</name>
</gene>
<evidence type="ECO:0000313" key="3">
    <source>
        <dbReference type="EMBL" id="MBB5912940.1"/>
    </source>
</evidence>
<evidence type="ECO:0000256" key="1">
    <source>
        <dbReference type="SAM" id="MobiDB-lite"/>
    </source>
</evidence>
<keyword evidence="4" id="KW-1185">Reference proteome</keyword>
<dbReference type="Proteomes" id="UP000540412">
    <property type="component" value="Unassembled WGS sequence"/>
</dbReference>
<dbReference type="Pfam" id="PF13560">
    <property type="entry name" value="HTH_31"/>
    <property type="match status" value="1"/>
</dbReference>
<dbReference type="CDD" id="cd00093">
    <property type="entry name" value="HTH_XRE"/>
    <property type="match status" value="1"/>
</dbReference>
<dbReference type="SMART" id="SM00530">
    <property type="entry name" value="HTH_XRE"/>
    <property type="match status" value="1"/>
</dbReference>
<comment type="caution">
    <text evidence="3">The sequence shown here is derived from an EMBL/GenBank/DDBJ whole genome shotgun (WGS) entry which is preliminary data.</text>
</comment>
<accession>A0A7W9PBJ3</accession>
<sequence>MATAARDPQLGPVIKAYMQARGLTTHEQVARVLGVERSLVSKYLSGARTCRDVGQLRRFAEAMGLPPESFGLRSATDVLDPVDEFAEWRLVRQALNQNRHALTAAAARLYWDPIRIEGTSCISRPGWLASAPVDLDAVRLEFTPDAEQPNLTGGEPESESWRPRRSDGSRFERYSQAVRSIARPTLFENRTSYRLLDVAFAGSAGRMEFGLTTYFDMVDVCEVLAHEAAAAWLARDPAVGLDLGRLPFRNRVGDLFDTSRRPVLPSINTLTIRRARDGDTFFLHRRGAQSVTLAAGLTHVIPAGVFQPAAIGPWNVAADFSLWRNMIREFFEEFLDAPEHDGSRGTSIDYSAEPYRALTEARCSGKVQAWCFGMGLDPLAPAGEILTTVVIDADVFDRLFAGLVTRNSEGEVYPSDIGAVGIRWTAENVRRVLNREPIAAAAAACIALTWKYRETLLP</sequence>
<dbReference type="InterPro" id="IPR001387">
    <property type="entry name" value="Cro/C1-type_HTH"/>
</dbReference>
<feature type="compositionally biased region" description="Basic and acidic residues" evidence="1">
    <location>
        <begin position="159"/>
        <end position="168"/>
    </location>
</feature>
<dbReference type="RefSeq" id="WP_040745673.1">
    <property type="nucleotide sequence ID" value="NZ_JACHIT010000001.1"/>
</dbReference>
<protein>
    <submittedName>
        <fullName evidence="3">Transcriptional regulator with XRE-family HTH domain</fullName>
    </submittedName>
</protein>
<feature type="region of interest" description="Disordered" evidence="1">
    <location>
        <begin position="144"/>
        <end position="168"/>
    </location>
</feature>
<dbReference type="AlphaFoldDB" id="A0A7W9PBJ3"/>
<dbReference type="PROSITE" id="PS50943">
    <property type="entry name" value="HTH_CROC1"/>
    <property type="match status" value="1"/>
</dbReference>
<dbReference type="Gene3D" id="1.10.260.40">
    <property type="entry name" value="lambda repressor-like DNA-binding domains"/>
    <property type="match status" value="1"/>
</dbReference>
<dbReference type="GO" id="GO:0003677">
    <property type="term" value="F:DNA binding"/>
    <property type="evidence" value="ECO:0007669"/>
    <property type="project" value="InterPro"/>
</dbReference>
<feature type="domain" description="HTH cro/C1-type" evidence="2">
    <location>
        <begin position="14"/>
        <end position="70"/>
    </location>
</feature>
<organism evidence="3 4">
    <name type="scientific">Nocardia transvalensis</name>
    <dbReference type="NCBI Taxonomy" id="37333"/>
    <lineage>
        <taxon>Bacteria</taxon>
        <taxon>Bacillati</taxon>
        <taxon>Actinomycetota</taxon>
        <taxon>Actinomycetes</taxon>
        <taxon>Mycobacteriales</taxon>
        <taxon>Nocardiaceae</taxon>
        <taxon>Nocardia</taxon>
    </lineage>
</organism>
<reference evidence="3 4" key="1">
    <citation type="submission" date="2020-08" db="EMBL/GenBank/DDBJ databases">
        <title>Sequencing the genomes of 1000 actinobacteria strains.</title>
        <authorList>
            <person name="Klenk H.-P."/>
        </authorList>
    </citation>
    <scope>NUCLEOTIDE SEQUENCE [LARGE SCALE GENOMIC DNA]</scope>
    <source>
        <strain evidence="3 4">DSM 43582</strain>
    </source>
</reference>
<evidence type="ECO:0000259" key="2">
    <source>
        <dbReference type="PROSITE" id="PS50943"/>
    </source>
</evidence>
<dbReference type="EMBL" id="JACHIT010000001">
    <property type="protein sequence ID" value="MBB5912940.1"/>
    <property type="molecule type" value="Genomic_DNA"/>
</dbReference>
<name>A0A7W9PBJ3_9NOCA</name>
<dbReference type="SUPFAM" id="SSF47413">
    <property type="entry name" value="lambda repressor-like DNA-binding domains"/>
    <property type="match status" value="1"/>
</dbReference>
<proteinExistence type="predicted"/>